<protein>
    <submittedName>
        <fullName evidence="1">Uncharacterized protein</fullName>
    </submittedName>
</protein>
<accession>A0A0E2LQG7</accession>
<comment type="caution">
    <text evidence="1">The sequence shown here is derived from an EMBL/GenBank/DDBJ whole genome shotgun (WGS) entry which is preliminary data.</text>
</comment>
<evidence type="ECO:0000313" key="2">
    <source>
        <dbReference type="Proteomes" id="UP000016630"/>
    </source>
</evidence>
<dbReference type="AlphaFoldDB" id="A0A0E2LQG7"/>
<dbReference type="Proteomes" id="UP000016630">
    <property type="component" value="Unassembled WGS sequence"/>
</dbReference>
<evidence type="ECO:0000313" key="1">
    <source>
        <dbReference type="EMBL" id="ERJ65473.1"/>
    </source>
</evidence>
<name>A0A0E2LQG7_PORGN</name>
<dbReference type="HOGENOM" id="CLU_3274356_0_0_10"/>
<reference evidence="1 2" key="1">
    <citation type="submission" date="2013-06" db="EMBL/GenBank/DDBJ databases">
        <authorList>
            <person name="Weinstock G."/>
            <person name="Sodergren E."/>
            <person name="Lobos E.A."/>
            <person name="Fulton L."/>
            <person name="Fulton R."/>
            <person name="Courtney L."/>
            <person name="Fronick C."/>
            <person name="O'Laughlin M."/>
            <person name="Godfrey J."/>
            <person name="Wilson R.M."/>
            <person name="Miner T."/>
            <person name="Farmer C."/>
            <person name="Delehaunty K."/>
            <person name="Cordes M."/>
            <person name="Minx P."/>
            <person name="Tomlinson C."/>
            <person name="Chen J."/>
            <person name="Wollam A."/>
            <person name="Pepin K.H."/>
            <person name="Bhonagiri V."/>
            <person name="Zhang X."/>
            <person name="Warren W."/>
            <person name="Mitreva M."/>
            <person name="Mardis E.R."/>
            <person name="Wilson R.K."/>
        </authorList>
    </citation>
    <scope>NUCLEOTIDE SEQUENCE [LARGE SCALE GENOMIC DNA]</scope>
    <source>
        <strain evidence="1 2">F0570</strain>
    </source>
</reference>
<gene>
    <name evidence="1" type="ORF">HMPREF1555_01414</name>
</gene>
<dbReference type="EMBL" id="AWUW01000102">
    <property type="protein sequence ID" value="ERJ65473.1"/>
    <property type="molecule type" value="Genomic_DNA"/>
</dbReference>
<sequence length="41" mass="4319">MKPSFLRPINLGVEAAGEASQTVKNLEFGFGIIGNEGPECP</sequence>
<proteinExistence type="predicted"/>
<organism evidence="1 2">
    <name type="scientific">Porphyromonas gingivalis F0570</name>
    <dbReference type="NCBI Taxonomy" id="1227271"/>
    <lineage>
        <taxon>Bacteria</taxon>
        <taxon>Pseudomonadati</taxon>
        <taxon>Bacteroidota</taxon>
        <taxon>Bacteroidia</taxon>
        <taxon>Bacteroidales</taxon>
        <taxon>Porphyromonadaceae</taxon>
        <taxon>Porphyromonas</taxon>
    </lineage>
</organism>